<comment type="caution">
    <text evidence="1">The sequence shown here is derived from an EMBL/GenBank/DDBJ whole genome shotgun (WGS) entry which is preliminary data.</text>
</comment>
<evidence type="ECO:0000313" key="2">
    <source>
        <dbReference type="Proteomes" id="UP000624709"/>
    </source>
</evidence>
<reference evidence="1 2" key="1">
    <citation type="submission" date="2021-01" db="EMBL/GenBank/DDBJ databases">
        <title>Whole genome shotgun sequence of Actinoplanes palleronii NBRC 14916.</title>
        <authorList>
            <person name="Komaki H."/>
            <person name="Tamura T."/>
        </authorList>
    </citation>
    <scope>NUCLEOTIDE SEQUENCE [LARGE SCALE GENOMIC DNA]</scope>
    <source>
        <strain evidence="1 2">NBRC 14916</strain>
    </source>
</reference>
<dbReference type="RefSeq" id="WP_203827813.1">
    <property type="nucleotide sequence ID" value="NZ_BAAATY010000040.1"/>
</dbReference>
<name>A0ABQ4BG66_9ACTN</name>
<sequence>MGAGSIYVPVGSQRHQWLQCVREEDFDALNSLDLQSRVSSSWRLRVRLIEHDECGDPLQGSGLLCLSSQVLVMTAAVWDAVRPVLEGQGVLARLQSDDGDFWMFVPDLCDALNEAGSSVARFSSGRVMYVSRYDFHPERLVDQTAFRIPQMPKGPLLCTQDVVDALSEESGVSFQRVWPTS</sequence>
<accession>A0ABQ4BG66</accession>
<gene>
    <name evidence="1" type="ORF">Apa02nite_057880</name>
</gene>
<dbReference type="Proteomes" id="UP000624709">
    <property type="component" value="Unassembled WGS sequence"/>
</dbReference>
<protein>
    <submittedName>
        <fullName evidence="1">Uncharacterized protein</fullName>
    </submittedName>
</protein>
<keyword evidence="2" id="KW-1185">Reference proteome</keyword>
<evidence type="ECO:0000313" key="1">
    <source>
        <dbReference type="EMBL" id="GIE69680.1"/>
    </source>
</evidence>
<dbReference type="EMBL" id="BOMS01000090">
    <property type="protein sequence ID" value="GIE69680.1"/>
    <property type="molecule type" value="Genomic_DNA"/>
</dbReference>
<proteinExistence type="predicted"/>
<organism evidence="1 2">
    <name type="scientific">Actinoplanes palleronii</name>
    <dbReference type="NCBI Taxonomy" id="113570"/>
    <lineage>
        <taxon>Bacteria</taxon>
        <taxon>Bacillati</taxon>
        <taxon>Actinomycetota</taxon>
        <taxon>Actinomycetes</taxon>
        <taxon>Micromonosporales</taxon>
        <taxon>Micromonosporaceae</taxon>
        <taxon>Actinoplanes</taxon>
    </lineage>
</organism>